<organism evidence="2 3">
    <name type="scientific">Murimonas intestini</name>
    <dbReference type="NCBI Taxonomy" id="1337051"/>
    <lineage>
        <taxon>Bacteria</taxon>
        <taxon>Bacillati</taxon>
        <taxon>Bacillota</taxon>
        <taxon>Clostridia</taxon>
        <taxon>Lachnospirales</taxon>
        <taxon>Lachnospiraceae</taxon>
        <taxon>Murimonas</taxon>
    </lineage>
</organism>
<dbReference type="Gene3D" id="1.10.260.40">
    <property type="entry name" value="lambda repressor-like DNA-binding domains"/>
    <property type="match status" value="1"/>
</dbReference>
<comment type="caution">
    <text evidence="2">The sequence shown here is derived from an EMBL/GenBank/DDBJ whole genome shotgun (WGS) entry which is preliminary data.</text>
</comment>
<dbReference type="Proteomes" id="UP000245412">
    <property type="component" value="Unassembled WGS sequence"/>
</dbReference>
<evidence type="ECO:0000313" key="3">
    <source>
        <dbReference type="Proteomes" id="UP000245412"/>
    </source>
</evidence>
<proteinExistence type="predicted"/>
<dbReference type="SMART" id="SM00530">
    <property type="entry name" value="HTH_XRE"/>
    <property type="match status" value="1"/>
</dbReference>
<dbReference type="CDD" id="cd00093">
    <property type="entry name" value="HTH_XRE"/>
    <property type="match status" value="1"/>
</dbReference>
<protein>
    <submittedName>
        <fullName evidence="2">Transcriptional regulator with XRE-family HTH domain</fullName>
    </submittedName>
</protein>
<dbReference type="GO" id="GO:0003677">
    <property type="term" value="F:DNA binding"/>
    <property type="evidence" value="ECO:0007669"/>
    <property type="project" value="InterPro"/>
</dbReference>
<accession>A0AB73T6S4</accession>
<dbReference type="Pfam" id="PF12844">
    <property type="entry name" value="HTH_19"/>
    <property type="match status" value="1"/>
</dbReference>
<gene>
    <name evidence="2" type="ORF">C7383_103223</name>
</gene>
<dbReference type="RefSeq" id="WP_109625482.1">
    <property type="nucleotide sequence ID" value="NZ_CABJAT010000007.1"/>
</dbReference>
<dbReference type="EMBL" id="QGGY01000003">
    <property type="protein sequence ID" value="PWJ77379.1"/>
    <property type="molecule type" value="Genomic_DNA"/>
</dbReference>
<sequence>MGRVQSKEEQLEQKQLNVEMGKRLLKWRMEKGYTQDHVGDMLGVSGTYYGRIERGTAGFSTLRIKKAFEKLDIDCTYLLTGVINTDINLELFIDKCPEEKRDDLRALIELAMKLAKK</sequence>
<dbReference type="InterPro" id="IPR001387">
    <property type="entry name" value="Cro/C1-type_HTH"/>
</dbReference>
<name>A0AB73T6S4_9FIRM</name>
<evidence type="ECO:0000313" key="2">
    <source>
        <dbReference type="EMBL" id="PWJ77379.1"/>
    </source>
</evidence>
<dbReference type="SUPFAM" id="SSF47413">
    <property type="entry name" value="lambda repressor-like DNA-binding domains"/>
    <property type="match status" value="1"/>
</dbReference>
<feature type="domain" description="HTH cro/C1-type" evidence="1">
    <location>
        <begin position="24"/>
        <end position="78"/>
    </location>
</feature>
<evidence type="ECO:0000259" key="1">
    <source>
        <dbReference type="PROSITE" id="PS50943"/>
    </source>
</evidence>
<keyword evidence="3" id="KW-1185">Reference proteome</keyword>
<dbReference type="AlphaFoldDB" id="A0AB73T6S4"/>
<dbReference type="InterPro" id="IPR010982">
    <property type="entry name" value="Lambda_DNA-bd_dom_sf"/>
</dbReference>
<reference evidence="2 3" key="1">
    <citation type="submission" date="2018-05" db="EMBL/GenBank/DDBJ databases">
        <authorList>
            <person name="Goeker M."/>
            <person name="Huntemann M."/>
            <person name="Clum A."/>
            <person name="Pillay M."/>
            <person name="Palaniappan K."/>
            <person name="Varghese N."/>
            <person name="Mikhailova N."/>
            <person name="Stamatis D."/>
            <person name="Reddy T."/>
            <person name="Daum C."/>
            <person name="Shapiro N."/>
            <person name="Ivanova N."/>
            <person name="Kyrpides N."/>
            <person name="Woyke T."/>
        </authorList>
    </citation>
    <scope>NUCLEOTIDE SEQUENCE [LARGE SCALE GENOMIC DNA]</scope>
    <source>
        <strain evidence="2 3">DSM 26524</strain>
    </source>
</reference>
<dbReference type="PROSITE" id="PS50943">
    <property type="entry name" value="HTH_CROC1"/>
    <property type="match status" value="1"/>
</dbReference>